<dbReference type="AlphaFoldDB" id="A0AAP0JN43"/>
<dbReference type="Proteomes" id="UP001417504">
    <property type="component" value="Unassembled WGS sequence"/>
</dbReference>
<dbReference type="SMART" id="SM00240">
    <property type="entry name" value="FHA"/>
    <property type="match status" value="1"/>
</dbReference>
<dbReference type="PROSITE" id="PS50006">
    <property type="entry name" value="FHA_DOMAIN"/>
    <property type="match status" value="1"/>
</dbReference>
<dbReference type="EMBL" id="JBBNAE010000003">
    <property type="protein sequence ID" value="KAK9136670.1"/>
    <property type="molecule type" value="Genomic_DNA"/>
</dbReference>
<evidence type="ECO:0000313" key="4">
    <source>
        <dbReference type="Proteomes" id="UP001417504"/>
    </source>
</evidence>
<feature type="domain" description="FHA" evidence="2">
    <location>
        <begin position="28"/>
        <end position="78"/>
    </location>
</feature>
<dbReference type="InterPro" id="IPR050923">
    <property type="entry name" value="Cell_Proc_Reg/RNA_Proc"/>
</dbReference>
<dbReference type="PANTHER" id="PTHR23308">
    <property type="entry name" value="NUCLEAR INHIBITOR OF PROTEIN PHOSPHATASE-1"/>
    <property type="match status" value="1"/>
</dbReference>
<dbReference type="InterPro" id="IPR000253">
    <property type="entry name" value="FHA_dom"/>
</dbReference>
<dbReference type="Pfam" id="PF00498">
    <property type="entry name" value="FHA"/>
    <property type="match status" value="1"/>
</dbReference>
<organism evidence="3 4">
    <name type="scientific">Stephania japonica</name>
    <dbReference type="NCBI Taxonomy" id="461633"/>
    <lineage>
        <taxon>Eukaryota</taxon>
        <taxon>Viridiplantae</taxon>
        <taxon>Streptophyta</taxon>
        <taxon>Embryophyta</taxon>
        <taxon>Tracheophyta</taxon>
        <taxon>Spermatophyta</taxon>
        <taxon>Magnoliopsida</taxon>
        <taxon>Ranunculales</taxon>
        <taxon>Menispermaceae</taxon>
        <taxon>Menispermoideae</taxon>
        <taxon>Cissampelideae</taxon>
        <taxon>Stephania</taxon>
    </lineage>
</organism>
<dbReference type="SUPFAM" id="SSF49879">
    <property type="entry name" value="SMAD/FHA domain"/>
    <property type="match status" value="1"/>
</dbReference>
<protein>
    <recommendedName>
        <fullName evidence="2">FHA domain-containing protein</fullName>
    </recommendedName>
</protein>
<accession>A0AAP0JN43</accession>
<dbReference type="InterPro" id="IPR008984">
    <property type="entry name" value="SMAD_FHA_dom_sf"/>
</dbReference>
<feature type="compositionally biased region" description="Basic and acidic residues" evidence="1">
    <location>
        <begin position="110"/>
        <end position="123"/>
    </location>
</feature>
<evidence type="ECO:0000313" key="3">
    <source>
        <dbReference type="EMBL" id="KAK9136670.1"/>
    </source>
</evidence>
<feature type="compositionally biased region" description="Basic residues" evidence="1">
    <location>
        <begin position="124"/>
        <end position="134"/>
    </location>
</feature>
<proteinExistence type="predicted"/>
<name>A0AAP0JN43_9MAGN</name>
<reference evidence="3 4" key="1">
    <citation type="submission" date="2024-01" db="EMBL/GenBank/DDBJ databases">
        <title>Genome assemblies of Stephania.</title>
        <authorList>
            <person name="Yang L."/>
        </authorList>
    </citation>
    <scope>NUCLEOTIDE SEQUENCE [LARGE SCALE GENOMIC DNA]</scope>
    <source>
        <strain evidence="3">QJT</strain>
        <tissue evidence="3">Leaf</tissue>
    </source>
</reference>
<comment type="caution">
    <text evidence="3">The sequence shown here is derived from an EMBL/GenBank/DDBJ whole genome shotgun (WGS) entry which is preliminary data.</text>
</comment>
<sequence>MEGSSLKLIIEKGPREGETLDCKSKTVVRIGRVVKGNTFAIKDAGISSRHLVIEMKEGKWAVSDLGASNGTLLNGDALEPDKDYGLKDADVIKIGEFTSIKVKIGGGSDPLKENPRVGDEGGNKVRRNPRRGARAKGAEEENLGLVEEKKKPVRGSRRKAGVVKDELEKIIEESNMGAMDREVSNDEVAKAIGVARDELLESCIGRSGEASASNDSRRTDLEKMTLGEWFDYLEVYLPKQINETAEEIISSIRERSNQFNDFINQQDINDSRVVSQ</sequence>
<evidence type="ECO:0000259" key="2">
    <source>
        <dbReference type="PROSITE" id="PS50006"/>
    </source>
</evidence>
<gene>
    <name evidence="3" type="ORF">Sjap_007264</name>
</gene>
<feature type="region of interest" description="Disordered" evidence="1">
    <location>
        <begin position="108"/>
        <end position="142"/>
    </location>
</feature>
<evidence type="ECO:0000256" key="1">
    <source>
        <dbReference type="SAM" id="MobiDB-lite"/>
    </source>
</evidence>
<keyword evidence="4" id="KW-1185">Reference proteome</keyword>
<dbReference type="Gene3D" id="2.60.200.20">
    <property type="match status" value="1"/>
</dbReference>